<dbReference type="InterPro" id="IPR019999">
    <property type="entry name" value="Anth_synth_I-like"/>
</dbReference>
<dbReference type="SUPFAM" id="SSF56322">
    <property type="entry name" value="ADC synthase"/>
    <property type="match status" value="1"/>
</dbReference>
<sequence>MPRGNVQHLFSHVCGQLTRGKDGWDALPGLVANITVPGLPGHGNMEAIQSTEPQPRDLYCGAALILDNGAGFFGATLVLRTVFQDQNRQWLQAGAGVTAYSTPGREFSETCEKLGSVAPYVVSDI</sequence>
<dbReference type="EMBL" id="LACB01000531">
    <property type="protein sequence ID" value="KAJ9482633.1"/>
    <property type="molecule type" value="Genomic_DNA"/>
</dbReference>
<accession>A0AAI9T930</accession>
<keyword evidence="3" id="KW-1185">Reference proteome</keyword>
<organism evidence="2 3">
    <name type="scientific">Penicillium thymicola</name>
    <dbReference type="NCBI Taxonomy" id="293382"/>
    <lineage>
        <taxon>Eukaryota</taxon>
        <taxon>Fungi</taxon>
        <taxon>Dikarya</taxon>
        <taxon>Ascomycota</taxon>
        <taxon>Pezizomycotina</taxon>
        <taxon>Eurotiomycetes</taxon>
        <taxon>Eurotiomycetidae</taxon>
        <taxon>Eurotiales</taxon>
        <taxon>Aspergillaceae</taxon>
        <taxon>Penicillium</taxon>
    </lineage>
</organism>
<reference evidence="2" key="2">
    <citation type="journal article" date="2016" name="Fungal Biol.">
        <title>Ochratoxin A production by Penicillium thymicola.</title>
        <authorList>
            <person name="Nguyen H.D.T."/>
            <person name="McMullin D.R."/>
            <person name="Ponomareva E."/>
            <person name="Riley R."/>
            <person name="Pomraning K.R."/>
            <person name="Baker S.E."/>
            <person name="Seifert K.A."/>
        </authorList>
    </citation>
    <scope>NUCLEOTIDE SEQUENCE</scope>
    <source>
        <strain evidence="2">DAOM 180753</strain>
    </source>
</reference>
<protein>
    <recommendedName>
        <fullName evidence="1">Chorismate-utilising enzyme C-terminal domain-containing protein</fullName>
    </recommendedName>
</protein>
<dbReference type="InterPro" id="IPR015890">
    <property type="entry name" value="Chorismate_C"/>
</dbReference>
<proteinExistence type="predicted"/>
<dbReference type="PANTHER" id="PTHR11236:SF9">
    <property type="entry name" value="ANTHRANILATE SYNTHASE COMPONENT 1"/>
    <property type="match status" value="1"/>
</dbReference>
<dbReference type="Pfam" id="PF00425">
    <property type="entry name" value="Chorismate_bind"/>
    <property type="match status" value="1"/>
</dbReference>
<evidence type="ECO:0000259" key="1">
    <source>
        <dbReference type="Pfam" id="PF00425"/>
    </source>
</evidence>
<evidence type="ECO:0000313" key="3">
    <source>
        <dbReference type="Proteomes" id="UP001227192"/>
    </source>
</evidence>
<gene>
    <name evidence="2" type="ORF">VN97_g10792</name>
</gene>
<dbReference type="PANTHER" id="PTHR11236">
    <property type="entry name" value="AMINOBENZOATE/ANTHRANILATE SYNTHASE"/>
    <property type="match status" value="1"/>
</dbReference>
<dbReference type="InterPro" id="IPR005801">
    <property type="entry name" value="ADC_synthase"/>
</dbReference>
<dbReference type="GO" id="GO:0000162">
    <property type="term" value="P:L-tryptophan biosynthetic process"/>
    <property type="evidence" value="ECO:0007669"/>
    <property type="project" value="TreeGrafter"/>
</dbReference>
<dbReference type="AlphaFoldDB" id="A0AAI9T930"/>
<dbReference type="Proteomes" id="UP001227192">
    <property type="component" value="Unassembled WGS sequence"/>
</dbReference>
<reference evidence="2" key="1">
    <citation type="submission" date="2015-06" db="EMBL/GenBank/DDBJ databases">
        <authorList>
            <person name="Nguyen H."/>
        </authorList>
    </citation>
    <scope>NUCLEOTIDE SEQUENCE</scope>
    <source>
        <strain evidence="2">DAOM 180753</strain>
    </source>
</reference>
<feature type="domain" description="Chorismate-utilising enzyme C-terminal" evidence="1">
    <location>
        <begin position="4"/>
        <end position="113"/>
    </location>
</feature>
<evidence type="ECO:0000313" key="2">
    <source>
        <dbReference type="EMBL" id="KAJ9482633.1"/>
    </source>
</evidence>
<comment type="caution">
    <text evidence="2">The sequence shown here is derived from an EMBL/GenBank/DDBJ whole genome shotgun (WGS) entry which is preliminary data.</text>
</comment>
<name>A0AAI9T930_PENTH</name>
<dbReference type="Gene3D" id="3.60.120.10">
    <property type="entry name" value="Anthranilate synthase"/>
    <property type="match status" value="1"/>
</dbReference>